<sequence>MPTVVLVGYGIAVGVLIDLDHFLIARYKTGRWDAVRFCLQNPTAAVADQSRIFGRGDVGVLSRLLSHLLIAGVFVAFLAVASVSLAILTGVVLYVHLVSDVAWDIHRLDRQIDASADEEELIQLLR</sequence>
<feature type="transmembrane region" description="Helical" evidence="1">
    <location>
        <begin position="6"/>
        <end position="24"/>
    </location>
</feature>
<dbReference type="EMBL" id="FNLC01000001">
    <property type="protein sequence ID" value="SDQ48911.1"/>
    <property type="molecule type" value="Genomic_DNA"/>
</dbReference>
<evidence type="ECO:0000313" key="3">
    <source>
        <dbReference type="Proteomes" id="UP000198848"/>
    </source>
</evidence>
<dbReference type="RefSeq" id="WP_244510185.1">
    <property type="nucleotide sequence ID" value="NZ_FNLC01000001.1"/>
</dbReference>
<reference evidence="3" key="1">
    <citation type="submission" date="2016-10" db="EMBL/GenBank/DDBJ databases">
        <authorList>
            <person name="Varghese N."/>
            <person name="Submissions S."/>
        </authorList>
    </citation>
    <scope>NUCLEOTIDE SEQUENCE [LARGE SCALE GENOMIC DNA]</scope>
    <source>
        <strain evidence="3">DSM 24767</strain>
    </source>
</reference>
<evidence type="ECO:0000256" key="1">
    <source>
        <dbReference type="SAM" id="Phobius"/>
    </source>
</evidence>
<evidence type="ECO:0000313" key="2">
    <source>
        <dbReference type="EMBL" id="SDQ48911.1"/>
    </source>
</evidence>
<organism evidence="2 3">
    <name type="scientific">Natronobacterium texcoconense</name>
    <dbReference type="NCBI Taxonomy" id="1095778"/>
    <lineage>
        <taxon>Archaea</taxon>
        <taxon>Methanobacteriati</taxon>
        <taxon>Methanobacteriota</taxon>
        <taxon>Stenosarchaea group</taxon>
        <taxon>Halobacteria</taxon>
        <taxon>Halobacteriales</taxon>
        <taxon>Natrialbaceae</taxon>
        <taxon>Natronobacterium</taxon>
    </lineage>
</organism>
<protein>
    <submittedName>
        <fullName evidence="2">Uncharacterized protein</fullName>
    </submittedName>
</protein>
<keyword evidence="1" id="KW-0472">Membrane</keyword>
<keyword evidence="1" id="KW-1133">Transmembrane helix</keyword>
<accession>A0A1H1BAR1</accession>
<name>A0A1H1BAR1_NATTX</name>
<proteinExistence type="predicted"/>
<dbReference type="STRING" id="1095778.SAMN04489842_0981"/>
<dbReference type="AlphaFoldDB" id="A0A1H1BAR1"/>
<dbReference type="Proteomes" id="UP000198848">
    <property type="component" value="Unassembled WGS sequence"/>
</dbReference>
<feature type="transmembrane region" description="Helical" evidence="1">
    <location>
        <begin position="68"/>
        <end position="95"/>
    </location>
</feature>
<keyword evidence="1" id="KW-0812">Transmembrane</keyword>
<keyword evidence="3" id="KW-1185">Reference proteome</keyword>
<gene>
    <name evidence="2" type="ORF">SAMN04489842_0981</name>
</gene>